<feature type="transmembrane region" description="Helical" evidence="1">
    <location>
        <begin position="7"/>
        <end position="24"/>
    </location>
</feature>
<dbReference type="RefSeq" id="WP_213042564.1">
    <property type="nucleotide sequence ID" value="NZ_CAJNBJ010000016.1"/>
</dbReference>
<protein>
    <submittedName>
        <fullName evidence="2">Uncharacterized protein</fullName>
    </submittedName>
</protein>
<reference evidence="2 3" key="1">
    <citation type="submission" date="2021-02" db="EMBL/GenBank/DDBJ databases">
        <authorList>
            <person name="Han P."/>
        </authorList>
    </citation>
    <scope>NUCLEOTIDE SEQUENCE [LARGE SCALE GENOMIC DNA]</scope>
    <source>
        <strain evidence="2">Candidatus Nitrospira sp. ZN2</strain>
    </source>
</reference>
<sequence>MNRMQDIGWWYWLATVVLLGSGLLGWSPGIWLAMALCLIQILHVFRLVRDVTAFPLQVRMAYLMVLAAGLWAPLQWIHLIQLVGTTARVLVGYCLLARTLSLAPWNRRQPLTWAMLRRTFFSRQTALPPCGAIFGRLSLERVPS</sequence>
<feature type="transmembrane region" description="Helical" evidence="1">
    <location>
        <begin position="60"/>
        <end position="80"/>
    </location>
</feature>
<comment type="caution">
    <text evidence="2">The sequence shown here is derived from an EMBL/GenBank/DDBJ whole genome shotgun (WGS) entry which is preliminary data.</text>
</comment>
<gene>
    <name evidence="2" type="ORF">NSPZN2_30397</name>
</gene>
<keyword evidence="1" id="KW-0472">Membrane</keyword>
<dbReference type="Proteomes" id="UP000675880">
    <property type="component" value="Unassembled WGS sequence"/>
</dbReference>
<keyword evidence="3" id="KW-1185">Reference proteome</keyword>
<evidence type="ECO:0000313" key="2">
    <source>
        <dbReference type="EMBL" id="CAE6755796.1"/>
    </source>
</evidence>
<dbReference type="EMBL" id="CAJNBJ010000016">
    <property type="protein sequence ID" value="CAE6755796.1"/>
    <property type="molecule type" value="Genomic_DNA"/>
</dbReference>
<proteinExistence type="predicted"/>
<feature type="transmembrane region" description="Helical" evidence="1">
    <location>
        <begin position="30"/>
        <end position="48"/>
    </location>
</feature>
<accession>A0ABM8RJ23</accession>
<organism evidence="2 3">
    <name type="scientific">Nitrospira defluvii</name>
    <dbReference type="NCBI Taxonomy" id="330214"/>
    <lineage>
        <taxon>Bacteria</taxon>
        <taxon>Pseudomonadati</taxon>
        <taxon>Nitrospirota</taxon>
        <taxon>Nitrospiria</taxon>
        <taxon>Nitrospirales</taxon>
        <taxon>Nitrospiraceae</taxon>
        <taxon>Nitrospira</taxon>
    </lineage>
</organism>
<keyword evidence="1" id="KW-0812">Transmembrane</keyword>
<name>A0ABM8RJ23_9BACT</name>
<evidence type="ECO:0000256" key="1">
    <source>
        <dbReference type="SAM" id="Phobius"/>
    </source>
</evidence>
<evidence type="ECO:0000313" key="3">
    <source>
        <dbReference type="Proteomes" id="UP000675880"/>
    </source>
</evidence>
<keyword evidence="1" id="KW-1133">Transmembrane helix</keyword>